<dbReference type="InterPro" id="IPR053526">
    <property type="entry name" value="5-oxoprolinase_subunit"/>
</dbReference>
<dbReference type="InterPro" id="IPR003778">
    <property type="entry name" value="CT_A_B"/>
</dbReference>
<sequence length="317" mass="34750">MLKILRAGIYTTVQDLGRNGFRRLGISQGGALDIPALKIANLLVGNSSEAAGLEITLGQFSAEFTHNGWIALTGAGCDAQLDGKSLWTGWRYPVKKGQQLTLKMPKRGMRSYLAVSGGINVPEMLGSRSTDLKAGFGGLEGRQLKEGDLLPAGKPQALPTTVIGVKQPLFSNRIRVLTGPEYDEFSQQAQDDFWRTAWQLSPQSNRMGYRLHGGSALTRTTEREMLSHGLIPGVIQVPHNGQPIVLMADAQTTGGYPRIACVIEADLFHLAQIRLGDALHFIPCTLAEAQRAKAEQDHFIQQIAWGFNDRRFKCRSR</sequence>
<dbReference type="SUPFAM" id="SSF50891">
    <property type="entry name" value="Cyclophilin-like"/>
    <property type="match status" value="1"/>
</dbReference>
<protein>
    <submittedName>
        <fullName evidence="5">Allophanate hydrolase subunit 2</fullName>
    </submittedName>
</protein>
<keyword evidence="3" id="KW-0067">ATP-binding</keyword>
<dbReference type="NCBIfam" id="NF045499">
    <property type="entry name" value="PxpC_5OPro"/>
    <property type="match status" value="1"/>
</dbReference>
<proteinExistence type="predicted"/>
<organism evidence="5 6">
    <name type="scientific">Serratia fonticola</name>
    <dbReference type="NCBI Taxonomy" id="47917"/>
    <lineage>
        <taxon>Bacteria</taxon>
        <taxon>Pseudomonadati</taxon>
        <taxon>Pseudomonadota</taxon>
        <taxon>Gammaproteobacteria</taxon>
        <taxon>Enterobacterales</taxon>
        <taxon>Yersiniaceae</taxon>
        <taxon>Serratia</taxon>
    </lineage>
</organism>
<dbReference type="NCBIfam" id="TIGR00724">
    <property type="entry name" value="urea_amlyse_rel"/>
    <property type="match status" value="1"/>
</dbReference>
<keyword evidence="1" id="KW-0547">Nucleotide-binding</keyword>
<dbReference type="SMART" id="SM00797">
    <property type="entry name" value="AHS2"/>
    <property type="match status" value="1"/>
</dbReference>
<evidence type="ECO:0000256" key="1">
    <source>
        <dbReference type="ARBA" id="ARBA00022741"/>
    </source>
</evidence>
<evidence type="ECO:0000313" key="6">
    <source>
        <dbReference type="Proteomes" id="UP000270487"/>
    </source>
</evidence>
<dbReference type="Proteomes" id="UP000270487">
    <property type="component" value="Chromosome"/>
</dbReference>
<dbReference type="PANTHER" id="PTHR43309:SF3">
    <property type="entry name" value="5-OXOPROLINASE SUBUNIT C"/>
    <property type="match status" value="1"/>
</dbReference>
<evidence type="ECO:0000259" key="4">
    <source>
        <dbReference type="SMART" id="SM00797"/>
    </source>
</evidence>
<dbReference type="GO" id="GO:0005524">
    <property type="term" value="F:ATP binding"/>
    <property type="evidence" value="ECO:0007669"/>
    <property type="project" value="UniProtKB-KW"/>
</dbReference>
<dbReference type="Pfam" id="PF02626">
    <property type="entry name" value="CT_A_B"/>
    <property type="match status" value="1"/>
</dbReference>
<dbReference type="PANTHER" id="PTHR43309">
    <property type="entry name" value="5-OXOPROLINASE SUBUNIT C"/>
    <property type="match status" value="1"/>
</dbReference>
<accession>A0A3S5AM70</accession>
<dbReference type="GO" id="GO:0016787">
    <property type="term" value="F:hydrolase activity"/>
    <property type="evidence" value="ECO:0007669"/>
    <property type="project" value="UniProtKB-KW"/>
</dbReference>
<reference evidence="5 6" key="1">
    <citation type="submission" date="2018-12" db="EMBL/GenBank/DDBJ databases">
        <authorList>
            <consortium name="Pathogen Informatics"/>
        </authorList>
    </citation>
    <scope>NUCLEOTIDE SEQUENCE [LARGE SCALE GENOMIC DNA]</scope>
    <source>
        <strain evidence="5 6">NCTC13193</strain>
    </source>
</reference>
<dbReference type="Gene3D" id="2.40.100.10">
    <property type="entry name" value="Cyclophilin-like"/>
    <property type="match status" value="1"/>
</dbReference>
<dbReference type="EMBL" id="LR134492">
    <property type="protein sequence ID" value="VEI66501.1"/>
    <property type="molecule type" value="Genomic_DNA"/>
</dbReference>
<feature type="domain" description="Carboxyltransferase" evidence="4">
    <location>
        <begin position="23"/>
        <end position="299"/>
    </location>
</feature>
<dbReference type="AlphaFoldDB" id="A0A3S5AM70"/>
<evidence type="ECO:0000256" key="3">
    <source>
        <dbReference type="ARBA" id="ARBA00022840"/>
    </source>
</evidence>
<dbReference type="InterPro" id="IPR029000">
    <property type="entry name" value="Cyclophilin-like_dom_sf"/>
</dbReference>
<dbReference type="InterPro" id="IPR052708">
    <property type="entry name" value="PxpC"/>
</dbReference>
<evidence type="ECO:0000313" key="5">
    <source>
        <dbReference type="EMBL" id="VEI66501.1"/>
    </source>
</evidence>
<evidence type="ECO:0000256" key="2">
    <source>
        <dbReference type="ARBA" id="ARBA00022801"/>
    </source>
</evidence>
<keyword evidence="2 5" id="KW-0378">Hydrolase</keyword>
<name>A0A3S5AM70_SERFO</name>
<gene>
    <name evidence="5" type="ORF">NCTC13193_01659</name>
</gene>